<evidence type="ECO:0000256" key="3">
    <source>
        <dbReference type="ARBA" id="ARBA00008636"/>
    </source>
</evidence>
<dbReference type="GO" id="GO:0046872">
    <property type="term" value="F:metal ion binding"/>
    <property type="evidence" value="ECO:0007669"/>
    <property type="project" value="UniProtKB-UniRule"/>
</dbReference>
<dbReference type="Proteomes" id="UP000251853">
    <property type="component" value="Unassembled WGS sequence"/>
</dbReference>
<dbReference type="GO" id="GO:0051539">
    <property type="term" value="F:4 iron, 4 sulfur cluster binding"/>
    <property type="evidence" value="ECO:0007669"/>
    <property type="project" value="UniProtKB-UniRule"/>
</dbReference>
<reference evidence="14 16" key="1">
    <citation type="submission" date="2015-09" db="EMBL/GenBank/DDBJ databases">
        <authorList>
            <consortium name="Pathogen Informatics"/>
        </authorList>
    </citation>
    <scope>NUCLEOTIDE SEQUENCE [LARGE SCALE GENOMIC DNA]</scope>
    <source>
        <strain evidence="14 16">2789STDY5834865</strain>
    </source>
</reference>
<evidence type="ECO:0000256" key="7">
    <source>
        <dbReference type="ARBA" id="ARBA00023004"/>
    </source>
</evidence>
<comment type="pathway">
    <text evidence="2 11">Carbohydrate biosynthesis; gluconeogenesis.</text>
</comment>
<evidence type="ECO:0000256" key="12">
    <source>
        <dbReference type="RuleBase" id="RU366059"/>
    </source>
</evidence>
<proteinExistence type="inferred from homology"/>
<keyword evidence="17" id="KW-1185">Reference proteome</keyword>
<gene>
    <name evidence="14" type="primary">sdhB_2</name>
    <name evidence="15" type="synonym">sdhB_1</name>
    <name evidence="14" type="ORF">ERS852480_02923</name>
    <name evidence="15" type="ORF">NCTC11224_01885</name>
</gene>
<keyword evidence="6 11" id="KW-0479">Metal-binding</keyword>
<comment type="catalytic activity">
    <reaction evidence="10 11 12">
        <text>L-serine = pyruvate + NH4(+)</text>
        <dbReference type="Rhea" id="RHEA:19169"/>
        <dbReference type="ChEBI" id="CHEBI:15361"/>
        <dbReference type="ChEBI" id="CHEBI:28938"/>
        <dbReference type="ChEBI" id="CHEBI:33384"/>
        <dbReference type="EC" id="4.3.1.17"/>
    </reaction>
</comment>
<dbReference type="EMBL" id="CZAB01000026">
    <property type="protein sequence ID" value="CUP24423.1"/>
    <property type="molecule type" value="Genomic_DNA"/>
</dbReference>
<organism evidence="14 16">
    <name type="scientific">Enterocloster clostridioformis</name>
    <dbReference type="NCBI Taxonomy" id="1531"/>
    <lineage>
        <taxon>Bacteria</taxon>
        <taxon>Bacillati</taxon>
        <taxon>Bacillota</taxon>
        <taxon>Clostridia</taxon>
        <taxon>Lachnospirales</taxon>
        <taxon>Lachnospiraceae</taxon>
        <taxon>Enterocloster</taxon>
    </lineage>
</organism>
<evidence type="ECO:0000313" key="15">
    <source>
        <dbReference type="EMBL" id="SQB10560.1"/>
    </source>
</evidence>
<evidence type="ECO:0000256" key="11">
    <source>
        <dbReference type="PIRNR" id="PIRNR036692"/>
    </source>
</evidence>
<dbReference type="GO" id="GO:0006094">
    <property type="term" value="P:gluconeogenesis"/>
    <property type="evidence" value="ECO:0007669"/>
    <property type="project" value="UniProtKB-UniRule"/>
</dbReference>
<evidence type="ECO:0000313" key="17">
    <source>
        <dbReference type="Proteomes" id="UP000251853"/>
    </source>
</evidence>
<dbReference type="Gene3D" id="3.30.1330.90">
    <property type="entry name" value="D-3-phosphoglycerate dehydrogenase, domain 3"/>
    <property type="match status" value="1"/>
</dbReference>
<evidence type="ECO:0000259" key="13">
    <source>
        <dbReference type="Pfam" id="PF03315"/>
    </source>
</evidence>
<dbReference type="InterPro" id="IPR004643">
    <property type="entry name" value="Fe-S_L-Ser_bsu"/>
</dbReference>
<reference evidence="15 17" key="2">
    <citation type="submission" date="2018-06" db="EMBL/GenBank/DDBJ databases">
        <authorList>
            <consortium name="Pathogen Informatics"/>
            <person name="Doyle S."/>
        </authorList>
    </citation>
    <scope>NUCLEOTIDE SEQUENCE [LARGE SCALE GENOMIC DNA]</scope>
    <source>
        <strain evidence="15 17">NCTC11224</strain>
    </source>
</reference>
<dbReference type="CDD" id="cd04903">
    <property type="entry name" value="ACT_LSD"/>
    <property type="match status" value="1"/>
</dbReference>
<dbReference type="AlphaFoldDB" id="A0A174LJY4"/>
<dbReference type="InterPro" id="IPR005131">
    <property type="entry name" value="Ser_deHydtase_bsu"/>
</dbReference>
<evidence type="ECO:0000313" key="14">
    <source>
        <dbReference type="EMBL" id="CUP24423.1"/>
    </source>
</evidence>
<dbReference type="SUPFAM" id="SSF55021">
    <property type="entry name" value="ACT-like"/>
    <property type="match status" value="1"/>
</dbReference>
<accession>A0A174LJY4</accession>
<dbReference type="PANTHER" id="PTHR30182">
    <property type="entry name" value="L-SERINE DEHYDRATASE"/>
    <property type="match status" value="1"/>
</dbReference>
<keyword evidence="5 11" id="KW-0004">4Fe-4S</keyword>
<comment type="similarity">
    <text evidence="3 11 12">Belongs to the iron-sulfur dependent L-serine dehydratase family.</text>
</comment>
<evidence type="ECO:0000256" key="10">
    <source>
        <dbReference type="ARBA" id="ARBA00049406"/>
    </source>
</evidence>
<dbReference type="EMBL" id="UAVW01000005">
    <property type="protein sequence ID" value="SQB10560.1"/>
    <property type="molecule type" value="Genomic_DNA"/>
</dbReference>
<evidence type="ECO:0000256" key="2">
    <source>
        <dbReference type="ARBA" id="ARBA00004742"/>
    </source>
</evidence>
<sequence>MAFISIFDVLGPEMIGPSSSHTAGACSIALLAGKMADSPITHVEFTLYQSFAKTRKGHGTDLALLGGIMGFSTDDKRIPLAFSIAEERGLSYRFITDETDTDTHPNTVDIRMTCLNGRTFSVRGESLGGGKVRISRIDHIDVDFSGEYSTLIIIHHDRLGVLAHITRCLSEGYVNIAFMKLFRETKGDTAYSIIEFDGCLPDHMITRIYENPDVQDVMFIPVKGGNENGL</sequence>
<dbReference type="NCBIfam" id="TIGR00719">
    <property type="entry name" value="sda_beta"/>
    <property type="match status" value="1"/>
</dbReference>
<dbReference type="RefSeq" id="WP_022202974.1">
    <property type="nucleotide sequence ID" value="NZ_CATYWZ010000044.1"/>
</dbReference>
<evidence type="ECO:0000256" key="9">
    <source>
        <dbReference type="ARBA" id="ARBA00023239"/>
    </source>
</evidence>
<keyword evidence="4 11" id="KW-0312">Gluconeogenesis</keyword>
<dbReference type="InterPro" id="IPR029009">
    <property type="entry name" value="ASB_dom_sf"/>
</dbReference>
<evidence type="ECO:0000256" key="1">
    <source>
        <dbReference type="ARBA" id="ARBA00001966"/>
    </source>
</evidence>
<dbReference type="Gene3D" id="3.30.70.260">
    <property type="match status" value="1"/>
</dbReference>
<keyword evidence="9 11" id="KW-0456">Lyase</keyword>
<dbReference type="PIRSF" id="PIRSF036692">
    <property type="entry name" value="SDH_B"/>
    <property type="match status" value="1"/>
</dbReference>
<evidence type="ECO:0000256" key="4">
    <source>
        <dbReference type="ARBA" id="ARBA00022432"/>
    </source>
</evidence>
<dbReference type="Pfam" id="PF03315">
    <property type="entry name" value="SDH_beta"/>
    <property type="match status" value="1"/>
</dbReference>
<evidence type="ECO:0000256" key="6">
    <source>
        <dbReference type="ARBA" id="ARBA00022723"/>
    </source>
</evidence>
<protein>
    <recommendedName>
        <fullName evidence="11">L-serine deaminase</fullName>
    </recommendedName>
</protein>
<evidence type="ECO:0000313" key="16">
    <source>
        <dbReference type="Proteomes" id="UP000095512"/>
    </source>
</evidence>
<name>A0A174LJY4_9FIRM</name>
<feature type="domain" description="Serine dehydratase beta chain" evidence="13">
    <location>
        <begin position="14"/>
        <end position="75"/>
    </location>
</feature>
<comment type="cofactor">
    <cofactor evidence="1 12">
        <name>[4Fe-4S] cluster</name>
        <dbReference type="ChEBI" id="CHEBI:49883"/>
    </cofactor>
</comment>
<dbReference type="Proteomes" id="UP000095512">
    <property type="component" value="Unassembled WGS sequence"/>
</dbReference>
<dbReference type="UniPathway" id="UPA00138"/>
<keyword evidence="8 11" id="KW-0411">Iron-sulfur</keyword>
<evidence type="ECO:0000256" key="5">
    <source>
        <dbReference type="ARBA" id="ARBA00022485"/>
    </source>
</evidence>
<dbReference type="PANTHER" id="PTHR30182:SF12">
    <property type="entry name" value="L-SERINE DEHYDRATASE, BETA CHAIN-RELATED"/>
    <property type="match status" value="1"/>
</dbReference>
<keyword evidence="7 11" id="KW-0408">Iron</keyword>
<dbReference type="InterPro" id="IPR045865">
    <property type="entry name" value="ACT-like_dom_sf"/>
</dbReference>
<dbReference type="InterPro" id="IPR051318">
    <property type="entry name" value="Fe-S_L-Ser"/>
</dbReference>
<dbReference type="GO" id="GO:0003941">
    <property type="term" value="F:L-serine ammonia-lyase activity"/>
    <property type="evidence" value="ECO:0007669"/>
    <property type="project" value="UniProtKB-UniRule"/>
</dbReference>
<evidence type="ECO:0000256" key="8">
    <source>
        <dbReference type="ARBA" id="ARBA00023014"/>
    </source>
</evidence>
<dbReference type="SUPFAM" id="SSF143548">
    <property type="entry name" value="Serine metabolism enzymes domain"/>
    <property type="match status" value="1"/>
</dbReference>